<dbReference type="InterPro" id="IPR036259">
    <property type="entry name" value="MFS_trans_sf"/>
</dbReference>
<feature type="transmembrane region" description="Helical" evidence="5">
    <location>
        <begin position="81"/>
        <end position="100"/>
    </location>
</feature>
<dbReference type="OrthoDB" id="5317164at2"/>
<comment type="caution">
    <text evidence="7">The sequence shown here is derived from an EMBL/GenBank/DDBJ whole genome shotgun (WGS) entry which is preliminary data.</text>
</comment>
<dbReference type="EMBL" id="NBXE01000023">
    <property type="protein sequence ID" value="RFA26765.1"/>
    <property type="molecule type" value="Genomic_DNA"/>
</dbReference>
<feature type="domain" description="Major facilitator superfamily (MFS) profile" evidence="6">
    <location>
        <begin position="1"/>
        <end position="377"/>
    </location>
</feature>
<keyword evidence="4 5" id="KW-0472">Membrane</keyword>
<sequence>MNLRTAVAALSPIFTEIGRDIPLSSLDVGIIGTLPPLCFALFGLLAPVFQRYLRVESLLIFALAAMVAGDALRALAGSYPLLLAASGLTFAGMGVGNVLLPPMVKKYFPDRIGLVTALYATVMALFALLPPLVAVPVSDAAGWRFAVGMWGILGLVALIPWVRLLSADRRRAPDPRASEGVVPEADAELVGRARHSSLSRGLGVVFGITALNSYACFAWLPEILTDVAGVDQAGAGALLSLYTGMGIPASLLIPIIAARLRNVSGIIIAGVSVYVLGYLGLLLVPATLPWLWVAFAGAGPLLFPLALLLINKRSRTQKGAVALSGFVQGFGYLIGALGPLLVGVLHQLTGAWTAPLLFLLTSALVILLFVRVVSRPRVIEDDWVPDRGRAA</sequence>
<dbReference type="Pfam" id="PF07690">
    <property type="entry name" value="MFS_1"/>
    <property type="match status" value="1"/>
</dbReference>
<evidence type="ECO:0000256" key="5">
    <source>
        <dbReference type="SAM" id="Phobius"/>
    </source>
</evidence>
<dbReference type="PROSITE" id="PS50850">
    <property type="entry name" value="MFS"/>
    <property type="match status" value="1"/>
</dbReference>
<feature type="transmembrane region" description="Helical" evidence="5">
    <location>
        <begin position="233"/>
        <end position="256"/>
    </location>
</feature>
<dbReference type="Gene3D" id="1.20.1250.20">
    <property type="entry name" value="MFS general substrate transporter like domains"/>
    <property type="match status" value="2"/>
</dbReference>
<organism evidence="7 8">
    <name type="scientific">Subtercola boreus</name>
    <dbReference type="NCBI Taxonomy" id="120213"/>
    <lineage>
        <taxon>Bacteria</taxon>
        <taxon>Bacillati</taxon>
        <taxon>Actinomycetota</taxon>
        <taxon>Actinomycetes</taxon>
        <taxon>Micrococcales</taxon>
        <taxon>Microbacteriaceae</taxon>
        <taxon>Subtercola</taxon>
    </lineage>
</organism>
<dbReference type="GO" id="GO:0005886">
    <property type="term" value="C:plasma membrane"/>
    <property type="evidence" value="ECO:0007669"/>
    <property type="project" value="UniProtKB-SubCell"/>
</dbReference>
<dbReference type="InterPro" id="IPR020846">
    <property type="entry name" value="MFS_dom"/>
</dbReference>
<evidence type="ECO:0000256" key="1">
    <source>
        <dbReference type="ARBA" id="ARBA00004651"/>
    </source>
</evidence>
<evidence type="ECO:0000256" key="2">
    <source>
        <dbReference type="ARBA" id="ARBA00022692"/>
    </source>
</evidence>
<keyword evidence="3 5" id="KW-1133">Transmembrane helix</keyword>
<dbReference type="GO" id="GO:0022857">
    <property type="term" value="F:transmembrane transporter activity"/>
    <property type="evidence" value="ECO:0007669"/>
    <property type="project" value="InterPro"/>
</dbReference>
<accession>A0A3E0WCC4</accession>
<feature type="transmembrane region" description="Helical" evidence="5">
    <location>
        <begin position="322"/>
        <end position="345"/>
    </location>
</feature>
<evidence type="ECO:0000313" key="7">
    <source>
        <dbReference type="EMBL" id="RFA26765.1"/>
    </source>
</evidence>
<dbReference type="SUPFAM" id="SSF103473">
    <property type="entry name" value="MFS general substrate transporter"/>
    <property type="match status" value="1"/>
</dbReference>
<dbReference type="PANTHER" id="PTHR23523:SF2">
    <property type="entry name" value="2-NITROIMIDAZOLE TRANSPORTER"/>
    <property type="match status" value="1"/>
</dbReference>
<feature type="transmembrane region" description="Helical" evidence="5">
    <location>
        <begin position="351"/>
        <end position="370"/>
    </location>
</feature>
<dbReference type="InterPro" id="IPR011701">
    <property type="entry name" value="MFS"/>
</dbReference>
<dbReference type="PANTHER" id="PTHR23523">
    <property type="match status" value="1"/>
</dbReference>
<dbReference type="AlphaFoldDB" id="A0A3E0WCC4"/>
<proteinExistence type="predicted"/>
<name>A0A3E0WCC4_9MICO</name>
<dbReference type="InterPro" id="IPR052524">
    <property type="entry name" value="MFS_Cyanate_Porter"/>
</dbReference>
<evidence type="ECO:0000259" key="6">
    <source>
        <dbReference type="PROSITE" id="PS50850"/>
    </source>
</evidence>
<evidence type="ECO:0000313" key="8">
    <source>
        <dbReference type="Proteomes" id="UP000257080"/>
    </source>
</evidence>
<gene>
    <name evidence="7" type="ORF">B7R25_09545</name>
</gene>
<evidence type="ECO:0000256" key="4">
    <source>
        <dbReference type="ARBA" id="ARBA00023136"/>
    </source>
</evidence>
<protein>
    <submittedName>
        <fullName evidence="7">MFS transporter</fullName>
    </submittedName>
</protein>
<dbReference type="Proteomes" id="UP000257080">
    <property type="component" value="Unassembled WGS sequence"/>
</dbReference>
<reference evidence="7 8" key="1">
    <citation type="submission" date="2017-04" db="EMBL/GenBank/DDBJ databases">
        <title>Comparative genome analysis of Subtercola boreus.</title>
        <authorList>
            <person name="Cho Y.-J."/>
            <person name="Cho A."/>
            <person name="Kim O.-S."/>
            <person name="Lee J.-I."/>
        </authorList>
    </citation>
    <scope>NUCLEOTIDE SEQUENCE [LARGE SCALE GENOMIC DNA]</scope>
    <source>
        <strain evidence="7 8">P28004</strain>
    </source>
</reference>
<feature type="transmembrane region" description="Helical" evidence="5">
    <location>
        <begin position="112"/>
        <end position="135"/>
    </location>
</feature>
<feature type="transmembrane region" description="Helical" evidence="5">
    <location>
        <begin position="28"/>
        <end position="46"/>
    </location>
</feature>
<evidence type="ECO:0000256" key="3">
    <source>
        <dbReference type="ARBA" id="ARBA00022989"/>
    </source>
</evidence>
<comment type="subcellular location">
    <subcellularLocation>
        <location evidence="1">Cell membrane</location>
        <topology evidence="1">Multi-pass membrane protein</topology>
    </subcellularLocation>
</comment>
<keyword evidence="2 5" id="KW-0812">Transmembrane</keyword>
<feature type="transmembrane region" description="Helical" evidence="5">
    <location>
        <begin position="58"/>
        <end position="75"/>
    </location>
</feature>
<feature type="transmembrane region" description="Helical" evidence="5">
    <location>
        <begin position="141"/>
        <end position="162"/>
    </location>
</feature>
<feature type="transmembrane region" description="Helical" evidence="5">
    <location>
        <begin position="263"/>
        <end position="284"/>
    </location>
</feature>
<feature type="transmembrane region" description="Helical" evidence="5">
    <location>
        <begin position="290"/>
        <end position="310"/>
    </location>
</feature>
<feature type="transmembrane region" description="Helical" evidence="5">
    <location>
        <begin position="202"/>
        <end position="221"/>
    </location>
</feature>